<keyword evidence="5" id="KW-0677">Repeat</keyword>
<evidence type="ECO:0000313" key="14">
    <source>
        <dbReference type="Proteomes" id="UP000824469"/>
    </source>
</evidence>
<dbReference type="PANTHER" id="PTHR48056">
    <property type="entry name" value="LRR RECEPTOR-LIKE SERINE/THREONINE-PROTEIN KINASE-RELATED"/>
    <property type="match status" value="1"/>
</dbReference>
<feature type="domain" description="Protein kinase" evidence="12">
    <location>
        <begin position="1"/>
        <end position="110"/>
    </location>
</feature>
<keyword evidence="8" id="KW-0067">ATP-binding</keyword>
<dbReference type="GO" id="GO:0005524">
    <property type="term" value="F:ATP binding"/>
    <property type="evidence" value="ECO:0007669"/>
    <property type="project" value="UniProtKB-KW"/>
</dbReference>
<dbReference type="PROSITE" id="PS50011">
    <property type="entry name" value="PROTEIN_KINASE_DOM"/>
    <property type="match status" value="1"/>
</dbReference>
<keyword evidence="4" id="KW-0808">Transferase</keyword>
<evidence type="ECO:0000256" key="1">
    <source>
        <dbReference type="ARBA" id="ARBA00012513"/>
    </source>
</evidence>
<reference evidence="13 14" key="1">
    <citation type="journal article" date="2021" name="Nat. Plants">
        <title>The Taxus genome provides insights into paclitaxel biosynthesis.</title>
        <authorList>
            <person name="Xiong X."/>
            <person name="Gou J."/>
            <person name="Liao Q."/>
            <person name="Li Y."/>
            <person name="Zhou Q."/>
            <person name="Bi G."/>
            <person name="Li C."/>
            <person name="Du R."/>
            <person name="Wang X."/>
            <person name="Sun T."/>
            <person name="Guo L."/>
            <person name="Liang H."/>
            <person name="Lu P."/>
            <person name="Wu Y."/>
            <person name="Zhang Z."/>
            <person name="Ro D.K."/>
            <person name="Shang Y."/>
            <person name="Huang S."/>
            <person name="Yan J."/>
        </authorList>
    </citation>
    <scope>NUCLEOTIDE SEQUENCE [LARGE SCALE GENOMIC DNA]</scope>
    <source>
        <strain evidence="13">Ta-2019</strain>
    </source>
</reference>
<dbReference type="InterPro" id="IPR000719">
    <property type="entry name" value="Prot_kinase_dom"/>
</dbReference>
<accession>A0AA38FHD8</accession>
<dbReference type="InterPro" id="IPR008271">
    <property type="entry name" value="Ser/Thr_kinase_AS"/>
</dbReference>
<dbReference type="Pfam" id="PF00069">
    <property type="entry name" value="Pkinase"/>
    <property type="match status" value="1"/>
</dbReference>
<proteinExistence type="predicted"/>
<dbReference type="FunFam" id="1.10.510.10:FF:001023">
    <property type="entry name" value="Os07g0541700 protein"/>
    <property type="match status" value="1"/>
</dbReference>
<dbReference type="EC" id="2.7.11.1" evidence="1"/>
<comment type="caution">
    <text evidence="13">The sequence shown here is derived from an EMBL/GenBank/DDBJ whole genome shotgun (WGS) entry which is preliminary data.</text>
</comment>
<evidence type="ECO:0000313" key="13">
    <source>
        <dbReference type="EMBL" id="KAH9302978.1"/>
    </source>
</evidence>
<keyword evidence="6" id="KW-0547">Nucleotide-binding</keyword>
<organism evidence="13 14">
    <name type="scientific">Taxus chinensis</name>
    <name type="common">Chinese yew</name>
    <name type="synonym">Taxus wallichiana var. chinensis</name>
    <dbReference type="NCBI Taxonomy" id="29808"/>
    <lineage>
        <taxon>Eukaryota</taxon>
        <taxon>Viridiplantae</taxon>
        <taxon>Streptophyta</taxon>
        <taxon>Embryophyta</taxon>
        <taxon>Tracheophyta</taxon>
        <taxon>Spermatophyta</taxon>
        <taxon>Pinopsida</taxon>
        <taxon>Pinidae</taxon>
        <taxon>Conifers II</taxon>
        <taxon>Cupressales</taxon>
        <taxon>Taxaceae</taxon>
        <taxon>Taxus</taxon>
    </lineage>
</organism>
<evidence type="ECO:0000256" key="7">
    <source>
        <dbReference type="ARBA" id="ARBA00022777"/>
    </source>
</evidence>
<keyword evidence="9" id="KW-0325">Glycoprotein</keyword>
<keyword evidence="7" id="KW-0418">Kinase</keyword>
<comment type="catalytic activity">
    <reaction evidence="11">
        <text>L-seryl-[protein] + ATP = O-phospho-L-seryl-[protein] + ADP + H(+)</text>
        <dbReference type="Rhea" id="RHEA:17989"/>
        <dbReference type="Rhea" id="RHEA-COMP:9863"/>
        <dbReference type="Rhea" id="RHEA-COMP:11604"/>
        <dbReference type="ChEBI" id="CHEBI:15378"/>
        <dbReference type="ChEBI" id="CHEBI:29999"/>
        <dbReference type="ChEBI" id="CHEBI:30616"/>
        <dbReference type="ChEBI" id="CHEBI:83421"/>
        <dbReference type="ChEBI" id="CHEBI:456216"/>
        <dbReference type="EC" id="2.7.11.1"/>
    </reaction>
</comment>
<evidence type="ECO:0000256" key="3">
    <source>
        <dbReference type="ARBA" id="ARBA00022614"/>
    </source>
</evidence>
<evidence type="ECO:0000256" key="8">
    <source>
        <dbReference type="ARBA" id="ARBA00022840"/>
    </source>
</evidence>
<evidence type="ECO:0000256" key="10">
    <source>
        <dbReference type="ARBA" id="ARBA00047899"/>
    </source>
</evidence>
<gene>
    <name evidence="13" type="ORF">KI387_014561</name>
</gene>
<dbReference type="Proteomes" id="UP000824469">
    <property type="component" value="Unassembled WGS sequence"/>
</dbReference>
<sequence length="110" mass="12453">MLCSSEETSVLVYEYVPNGSLADVFHYSSDIVLDWHVRFNIAMGVAQGLAYLHHDFVPQFLHRDIKFNNILLDSNYEPKLIEFDLAKILGDSAHLVSISYVVGSYGYIVP</sequence>
<keyword evidence="2" id="KW-0723">Serine/threonine-protein kinase</keyword>
<name>A0AA38FHD8_TAXCH</name>
<keyword evidence="3" id="KW-0433">Leucine-rich repeat</keyword>
<evidence type="ECO:0000256" key="9">
    <source>
        <dbReference type="ARBA" id="ARBA00023180"/>
    </source>
</evidence>
<dbReference type="AlphaFoldDB" id="A0AA38FHD8"/>
<keyword evidence="14" id="KW-1185">Reference proteome</keyword>
<evidence type="ECO:0000256" key="6">
    <source>
        <dbReference type="ARBA" id="ARBA00022741"/>
    </source>
</evidence>
<dbReference type="Gene3D" id="1.10.510.10">
    <property type="entry name" value="Transferase(Phosphotransferase) domain 1"/>
    <property type="match status" value="1"/>
</dbReference>
<comment type="catalytic activity">
    <reaction evidence="10">
        <text>L-threonyl-[protein] + ATP = O-phospho-L-threonyl-[protein] + ADP + H(+)</text>
        <dbReference type="Rhea" id="RHEA:46608"/>
        <dbReference type="Rhea" id="RHEA-COMP:11060"/>
        <dbReference type="Rhea" id="RHEA-COMP:11605"/>
        <dbReference type="ChEBI" id="CHEBI:15378"/>
        <dbReference type="ChEBI" id="CHEBI:30013"/>
        <dbReference type="ChEBI" id="CHEBI:30616"/>
        <dbReference type="ChEBI" id="CHEBI:61977"/>
        <dbReference type="ChEBI" id="CHEBI:456216"/>
        <dbReference type="EC" id="2.7.11.1"/>
    </reaction>
</comment>
<feature type="non-terminal residue" evidence="13">
    <location>
        <position position="110"/>
    </location>
</feature>
<dbReference type="PANTHER" id="PTHR48056:SF26">
    <property type="entry name" value="MDIS1-INTERACTING RECEPTOR LIKE KINASE 1"/>
    <property type="match status" value="1"/>
</dbReference>
<evidence type="ECO:0000256" key="5">
    <source>
        <dbReference type="ARBA" id="ARBA00022737"/>
    </source>
</evidence>
<dbReference type="PROSITE" id="PS00108">
    <property type="entry name" value="PROTEIN_KINASE_ST"/>
    <property type="match status" value="1"/>
</dbReference>
<dbReference type="SUPFAM" id="SSF56112">
    <property type="entry name" value="Protein kinase-like (PK-like)"/>
    <property type="match status" value="1"/>
</dbReference>
<evidence type="ECO:0000256" key="4">
    <source>
        <dbReference type="ARBA" id="ARBA00022679"/>
    </source>
</evidence>
<evidence type="ECO:0000256" key="2">
    <source>
        <dbReference type="ARBA" id="ARBA00022527"/>
    </source>
</evidence>
<protein>
    <recommendedName>
        <fullName evidence="1">non-specific serine/threonine protein kinase</fullName>
        <ecNumber evidence="1">2.7.11.1</ecNumber>
    </recommendedName>
</protein>
<dbReference type="GO" id="GO:0004674">
    <property type="term" value="F:protein serine/threonine kinase activity"/>
    <property type="evidence" value="ECO:0007669"/>
    <property type="project" value="UniProtKB-KW"/>
</dbReference>
<dbReference type="InterPro" id="IPR050647">
    <property type="entry name" value="Plant_LRR-RLKs"/>
</dbReference>
<dbReference type="EMBL" id="JAHRHJ020000009">
    <property type="protein sequence ID" value="KAH9302978.1"/>
    <property type="molecule type" value="Genomic_DNA"/>
</dbReference>
<dbReference type="OMA" id="LYLHTHE"/>
<dbReference type="InterPro" id="IPR011009">
    <property type="entry name" value="Kinase-like_dom_sf"/>
</dbReference>
<evidence type="ECO:0000259" key="12">
    <source>
        <dbReference type="PROSITE" id="PS50011"/>
    </source>
</evidence>
<dbReference type="GO" id="GO:0033612">
    <property type="term" value="F:receptor serine/threonine kinase binding"/>
    <property type="evidence" value="ECO:0007669"/>
    <property type="project" value="TreeGrafter"/>
</dbReference>
<evidence type="ECO:0000256" key="11">
    <source>
        <dbReference type="ARBA" id="ARBA00048679"/>
    </source>
</evidence>